<accession>A0A543LIG4</accession>
<feature type="domain" description="N6 adenine-specific DNA methyltransferase N-terminal" evidence="9">
    <location>
        <begin position="6"/>
        <end position="140"/>
    </location>
</feature>
<dbReference type="RefSeq" id="WP_142080947.1">
    <property type="nucleotide sequence ID" value="NZ_VFPV01000001.1"/>
</dbReference>
<organism evidence="10 11">
    <name type="scientific">Acidovorax temperans</name>
    <dbReference type="NCBI Taxonomy" id="80878"/>
    <lineage>
        <taxon>Bacteria</taxon>
        <taxon>Pseudomonadati</taxon>
        <taxon>Pseudomonadota</taxon>
        <taxon>Betaproteobacteria</taxon>
        <taxon>Burkholderiales</taxon>
        <taxon>Comamonadaceae</taxon>
        <taxon>Acidovorax</taxon>
    </lineage>
</organism>
<evidence type="ECO:0000259" key="8">
    <source>
        <dbReference type="Pfam" id="PF02384"/>
    </source>
</evidence>
<dbReference type="InterPro" id="IPR052916">
    <property type="entry name" value="Type-I_RE_MTase_Subunit"/>
</dbReference>
<dbReference type="InterPro" id="IPR038333">
    <property type="entry name" value="T1MK-like_N_sf"/>
</dbReference>
<evidence type="ECO:0000256" key="6">
    <source>
        <dbReference type="ARBA" id="ARBA00022747"/>
    </source>
</evidence>
<feature type="domain" description="DNA methylase adenine-specific" evidence="8">
    <location>
        <begin position="150"/>
        <end position="444"/>
    </location>
</feature>
<dbReference type="GO" id="GO:0008170">
    <property type="term" value="F:N-methyltransferase activity"/>
    <property type="evidence" value="ECO:0007669"/>
    <property type="project" value="InterPro"/>
</dbReference>
<dbReference type="InterPro" id="IPR029063">
    <property type="entry name" value="SAM-dependent_MTases_sf"/>
</dbReference>
<sequence>MNVQQLENELWEAADQLRANSKLTAAEYSMPVLGLIFLRHADNRFKAYLPAIESDIPPQVPAAQREALIKLGFQGKAAIYLPEVARFDRIVSLPQGAKVGEIIDAAMDAVEAEYPVLSGALPRGYAAFEPDLLAELVKIFDRPAIKAATGDVFGRIYEYFLNKFAMSGAQEGGEFFTPPSLVRMIVNVIEPDHGLVLDPACGSAGMFVQTGHFIEDVRHAVVNDSVTFHGQEKSDTNTKLARMNLVVHGLDASNIRQGNTFYDQAEHLIGQCDFVMANPPFNVDGVDTKKVEAQVDEAGRLPFGLPGTNAKTGAISNANSLWIQYFYAYLNETGRAGFVMASSASDAGNKDRDIREQLVKTGHVDVMMAIGNKFFYTRSLPCTLWFFDKGKPQDLQDQVLMIDARNVYHVVSARSHVFTDEQLANLNAIVWLYRGEREKFVALVARYQRQVDDWLAAIPERIEADTAAVQALAVPLQAFASQATLAELNADQAEDAQISQAQLDAFKAELAAAQADTHVADSIAALLTACTQSRAAIAQADLSDHAAQVALQATLDALAPQLKATAKLLEARHKQWLKLLDTAEKQLRARQSKAFDGKAARDAKRALLAADSKKNEAPTVRDAVLDALKQAAYFIHQVHWLHSRFPQALFEDVAGLCKAVSVEDIAANDYSLTPGRYVGVAAAAEHDEEDFAETLRGIHAELAELNDKAVELAGRIAGNFEELLG</sequence>
<dbReference type="PANTHER" id="PTHR42998:SF1">
    <property type="entry name" value="TYPE I RESTRICTION ENZYME HINDI METHYLASE SUBUNIT"/>
    <property type="match status" value="1"/>
</dbReference>
<dbReference type="Gene3D" id="3.40.50.150">
    <property type="entry name" value="Vaccinia Virus protein VP39"/>
    <property type="match status" value="1"/>
</dbReference>
<dbReference type="PANTHER" id="PTHR42998">
    <property type="entry name" value="TYPE I RESTRICTION ENZYME HINDVIIP M PROTEIN-RELATED"/>
    <property type="match status" value="1"/>
</dbReference>
<evidence type="ECO:0000313" key="11">
    <source>
        <dbReference type="Proteomes" id="UP000316993"/>
    </source>
</evidence>
<evidence type="ECO:0000259" key="9">
    <source>
        <dbReference type="Pfam" id="PF12161"/>
    </source>
</evidence>
<evidence type="ECO:0000256" key="1">
    <source>
        <dbReference type="ARBA" id="ARBA00006594"/>
    </source>
</evidence>
<evidence type="ECO:0000256" key="3">
    <source>
        <dbReference type="ARBA" id="ARBA00022603"/>
    </source>
</evidence>
<dbReference type="Pfam" id="PF02384">
    <property type="entry name" value="N6_Mtase"/>
    <property type="match status" value="1"/>
</dbReference>
<dbReference type="AlphaFoldDB" id="A0A543LIG4"/>
<gene>
    <name evidence="10" type="ORF">BDD18_0242</name>
</gene>
<dbReference type="SUPFAM" id="SSF53335">
    <property type="entry name" value="S-adenosyl-L-methionine-dependent methyltransferases"/>
    <property type="match status" value="1"/>
</dbReference>
<dbReference type="PRINTS" id="PR00507">
    <property type="entry name" value="N12N6MTFRASE"/>
</dbReference>
<evidence type="ECO:0000256" key="4">
    <source>
        <dbReference type="ARBA" id="ARBA00022679"/>
    </source>
</evidence>
<comment type="caution">
    <text evidence="10">The sequence shown here is derived from an EMBL/GenBank/DDBJ whole genome shotgun (WGS) entry which is preliminary data.</text>
</comment>
<dbReference type="Gene3D" id="1.20.1260.30">
    <property type="match status" value="1"/>
</dbReference>
<dbReference type="Proteomes" id="UP000316993">
    <property type="component" value="Unassembled WGS sequence"/>
</dbReference>
<keyword evidence="5" id="KW-0949">S-adenosyl-L-methionine</keyword>
<evidence type="ECO:0000256" key="5">
    <source>
        <dbReference type="ARBA" id="ARBA00022691"/>
    </source>
</evidence>
<dbReference type="Pfam" id="PF12161">
    <property type="entry name" value="HsdM_N"/>
    <property type="match status" value="1"/>
</dbReference>
<dbReference type="EMBL" id="VFPV01000001">
    <property type="protein sequence ID" value="TQN07151.1"/>
    <property type="molecule type" value="Genomic_DNA"/>
</dbReference>
<keyword evidence="4" id="KW-0808">Transferase</keyword>
<comment type="similarity">
    <text evidence="1">Belongs to the N(4)/N(6)-methyltransferase family.</text>
</comment>
<dbReference type="InterPro" id="IPR022749">
    <property type="entry name" value="D12N6_MeTrfase_N"/>
</dbReference>
<keyword evidence="6" id="KW-0680">Restriction system</keyword>
<name>A0A543LIG4_9BURK</name>
<reference evidence="10 11" key="1">
    <citation type="submission" date="2019-06" db="EMBL/GenBank/DDBJ databases">
        <title>Genomic Encyclopedia of Archaeal and Bacterial Type Strains, Phase II (KMG-II): from individual species to whole genera.</title>
        <authorList>
            <person name="Goeker M."/>
        </authorList>
    </citation>
    <scope>NUCLEOTIDE SEQUENCE [LARGE SCALE GENOMIC DNA]</scope>
    <source>
        <strain evidence="10 11">DSM 7270</strain>
    </source>
</reference>
<evidence type="ECO:0000313" key="10">
    <source>
        <dbReference type="EMBL" id="TQN07151.1"/>
    </source>
</evidence>
<dbReference type="EC" id="2.1.1.72" evidence="2"/>
<dbReference type="InterPro" id="IPR003356">
    <property type="entry name" value="DNA_methylase_A-5"/>
</dbReference>
<proteinExistence type="inferred from homology"/>
<evidence type="ECO:0000256" key="7">
    <source>
        <dbReference type="ARBA" id="ARBA00047942"/>
    </source>
</evidence>
<dbReference type="GO" id="GO:0032259">
    <property type="term" value="P:methylation"/>
    <property type="evidence" value="ECO:0007669"/>
    <property type="project" value="UniProtKB-KW"/>
</dbReference>
<comment type="catalytic activity">
    <reaction evidence="7">
        <text>a 2'-deoxyadenosine in DNA + S-adenosyl-L-methionine = an N(6)-methyl-2'-deoxyadenosine in DNA + S-adenosyl-L-homocysteine + H(+)</text>
        <dbReference type="Rhea" id="RHEA:15197"/>
        <dbReference type="Rhea" id="RHEA-COMP:12418"/>
        <dbReference type="Rhea" id="RHEA-COMP:12419"/>
        <dbReference type="ChEBI" id="CHEBI:15378"/>
        <dbReference type="ChEBI" id="CHEBI:57856"/>
        <dbReference type="ChEBI" id="CHEBI:59789"/>
        <dbReference type="ChEBI" id="CHEBI:90615"/>
        <dbReference type="ChEBI" id="CHEBI:90616"/>
        <dbReference type="EC" id="2.1.1.72"/>
    </reaction>
</comment>
<keyword evidence="3" id="KW-0489">Methyltransferase</keyword>
<dbReference type="GO" id="GO:0009007">
    <property type="term" value="F:site-specific DNA-methyltransferase (adenine-specific) activity"/>
    <property type="evidence" value="ECO:0007669"/>
    <property type="project" value="UniProtKB-EC"/>
</dbReference>
<evidence type="ECO:0000256" key="2">
    <source>
        <dbReference type="ARBA" id="ARBA00011900"/>
    </source>
</evidence>
<dbReference type="GO" id="GO:0003677">
    <property type="term" value="F:DNA binding"/>
    <property type="evidence" value="ECO:0007669"/>
    <property type="project" value="InterPro"/>
</dbReference>
<protein>
    <recommendedName>
        <fullName evidence="2">site-specific DNA-methyltransferase (adenine-specific)</fullName>
        <ecNumber evidence="2">2.1.1.72</ecNumber>
    </recommendedName>
</protein>
<dbReference type="GO" id="GO:0009307">
    <property type="term" value="P:DNA restriction-modification system"/>
    <property type="evidence" value="ECO:0007669"/>
    <property type="project" value="UniProtKB-KW"/>
</dbReference>